<dbReference type="CDD" id="cd03768">
    <property type="entry name" value="SR_ResInv"/>
    <property type="match status" value="1"/>
</dbReference>
<dbReference type="GO" id="GO:0000150">
    <property type="term" value="F:DNA strand exchange activity"/>
    <property type="evidence" value="ECO:0007669"/>
    <property type="project" value="InterPro"/>
</dbReference>
<dbReference type="AlphaFoldDB" id="A0A2T0B9B2"/>
<dbReference type="InterPro" id="IPR036162">
    <property type="entry name" value="Resolvase-like_N_sf"/>
</dbReference>
<dbReference type="SUPFAM" id="SSF46689">
    <property type="entry name" value="Homeodomain-like"/>
    <property type="match status" value="1"/>
</dbReference>
<dbReference type="Gene3D" id="3.40.50.1390">
    <property type="entry name" value="Resolvase, N-terminal catalytic domain"/>
    <property type="match status" value="1"/>
</dbReference>
<dbReference type="Gene3D" id="1.10.10.60">
    <property type="entry name" value="Homeodomain-like"/>
    <property type="match status" value="1"/>
</dbReference>
<dbReference type="Proteomes" id="UP000239471">
    <property type="component" value="Unassembled WGS sequence"/>
</dbReference>
<dbReference type="PROSITE" id="PS51736">
    <property type="entry name" value="RECOMBINASES_3"/>
    <property type="match status" value="1"/>
</dbReference>
<keyword evidence="6" id="KW-1185">Reference proteome</keyword>
<dbReference type="InterPro" id="IPR006119">
    <property type="entry name" value="Resolv_N"/>
</dbReference>
<dbReference type="Pfam" id="PF02796">
    <property type="entry name" value="HTH_7"/>
    <property type="match status" value="1"/>
</dbReference>
<dbReference type="GO" id="GO:0003677">
    <property type="term" value="F:DNA binding"/>
    <property type="evidence" value="ECO:0007669"/>
    <property type="project" value="UniProtKB-KW"/>
</dbReference>
<comment type="caution">
    <text evidence="5">The sequence shown here is derived from an EMBL/GenBank/DDBJ whole genome shotgun (WGS) entry which is preliminary data.</text>
</comment>
<feature type="domain" description="Resolvase/invertase-type recombinase catalytic" evidence="4">
    <location>
        <begin position="1"/>
        <end position="133"/>
    </location>
</feature>
<dbReference type="EMBL" id="PVXQ01000045">
    <property type="protein sequence ID" value="PRR80474.1"/>
    <property type="molecule type" value="Genomic_DNA"/>
</dbReference>
<protein>
    <submittedName>
        <fullName evidence="5">DNA-invertase hin</fullName>
    </submittedName>
</protein>
<dbReference type="InterPro" id="IPR050639">
    <property type="entry name" value="SSR_resolvase"/>
</dbReference>
<keyword evidence="3" id="KW-0233">DNA recombination</keyword>
<dbReference type="PANTHER" id="PTHR30461">
    <property type="entry name" value="DNA-INVERTASE FROM LAMBDOID PROPHAGE"/>
    <property type="match status" value="1"/>
</dbReference>
<dbReference type="SUPFAM" id="SSF53041">
    <property type="entry name" value="Resolvase-like"/>
    <property type="match status" value="1"/>
</dbReference>
<gene>
    <name evidence="5" type="primary">hin_2</name>
    <name evidence="5" type="ORF">CLVI_30500</name>
</gene>
<proteinExistence type="inferred from homology"/>
<dbReference type="Pfam" id="PF00239">
    <property type="entry name" value="Resolvase"/>
    <property type="match status" value="1"/>
</dbReference>
<keyword evidence="2" id="KW-0238">DNA-binding</keyword>
<evidence type="ECO:0000313" key="5">
    <source>
        <dbReference type="EMBL" id="PRR80474.1"/>
    </source>
</evidence>
<dbReference type="SMART" id="SM00857">
    <property type="entry name" value="Resolvase"/>
    <property type="match status" value="1"/>
</dbReference>
<evidence type="ECO:0000313" key="6">
    <source>
        <dbReference type="Proteomes" id="UP000239471"/>
    </source>
</evidence>
<dbReference type="RefSeq" id="WP_106060936.1">
    <property type="nucleotide sequence ID" value="NZ_PVXQ01000045.1"/>
</dbReference>
<comment type="similarity">
    <text evidence="1">Belongs to the site-specific recombinase resolvase family.</text>
</comment>
<accession>A0A2T0B9B2</accession>
<evidence type="ECO:0000256" key="1">
    <source>
        <dbReference type="ARBA" id="ARBA00009913"/>
    </source>
</evidence>
<dbReference type="InterPro" id="IPR006120">
    <property type="entry name" value="Resolvase_HTH_dom"/>
</dbReference>
<name>A0A2T0B9B2_9CLOT</name>
<dbReference type="OrthoDB" id="9797501at2"/>
<organism evidence="5 6">
    <name type="scientific">Clostridium vincentii</name>
    <dbReference type="NCBI Taxonomy" id="52704"/>
    <lineage>
        <taxon>Bacteria</taxon>
        <taxon>Bacillati</taxon>
        <taxon>Bacillota</taxon>
        <taxon>Clostridia</taxon>
        <taxon>Eubacteriales</taxon>
        <taxon>Clostridiaceae</taxon>
        <taxon>Clostridium</taxon>
    </lineage>
</organism>
<sequence>MLIGYMRPYQEDLKCEDQLDNLKEENCTTIISEEHSSAKKRTQLQNIISLLNKDDKIVVTKLFTLADSTRHLVELLEIIDSKNAYFQSLTDGIDTSNTDGYNFTDIVKHLVKFQSDVISENTKKGLYEAKQKGITTGRPRKSDENVKRAIVMYQSKNHSLTEIKNETGISKSTLYRYLEN</sequence>
<evidence type="ECO:0000256" key="3">
    <source>
        <dbReference type="ARBA" id="ARBA00023172"/>
    </source>
</evidence>
<evidence type="ECO:0000256" key="2">
    <source>
        <dbReference type="ARBA" id="ARBA00023125"/>
    </source>
</evidence>
<reference evidence="5 6" key="1">
    <citation type="submission" date="2018-03" db="EMBL/GenBank/DDBJ databases">
        <title>Genome sequence of Clostridium vincentii DSM 10228.</title>
        <authorList>
            <person name="Poehlein A."/>
            <person name="Daniel R."/>
        </authorList>
    </citation>
    <scope>NUCLEOTIDE SEQUENCE [LARGE SCALE GENOMIC DNA]</scope>
    <source>
        <strain evidence="5 6">DSM 10228</strain>
    </source>
</reference>
<dbReference type="PANTHER" id="PTHR30461:SF2">
    <property type="entry name" value="SERINE RECOMBINASE PINE-RELATED"/>
    <property type="match status" value="1"/>
</dbReference>
<dbReference type="InterPro" id="IPR009057">
    <property type="entry name" value="Homeodomain-like_sf"/>
</dbReference>
<evidence type="ECO:0000259" key="4">
    <source>
        <dbReference type="PROSITE" id="PS51736"/>
    </source>
</evidence>